<proteinExistence type="predicted"/>
<feature type="transmembrane region" description="Helical" evidence="8">
    <location>
        <begin position="394"/>
        <end position="414"/>
    </location>
</feature>
<dbReference type="SMART" id="SM00382">
    <property type="entry name" value="AAA"/>
    <property type="match status" value="2"/>
</dbReference>
<dbReference type="InterPro" id="IPR003439">
    <property type="entry name" value="ABC_transporter-like_ATP-bd"/>
</dbReference>
<dbReference type="Pfam" id="PF12698">
    <property type="entry name" value="ABC2_membrane_3"/>
    <property type="match status" value="2"/>
</dbReference>
<dbReference type="PANTHER" id="PTHR19229">
    <property type="entry name" value="ATP-BINDING CASSETTE TRANSPORTER SUBFAMILY A ABCA"/>
    <property type="match status" value="1"/>
</dbReference>
<dbReference type="WBParaSite" id="PSAMB.scaffold3size181960.g451.t1">
    <property type="protein sequence ID" value="PSAMB.scaffold3size181960.g451.t1"/>
    <property type="gene ID" value="PSAMB.scaffold3size181960.g451"/>
</dbReference>
<dbReference type="GO" id="GO:0016887">
    <property type="term" value="F:ATP hydrolysis activity"/>
    <property type="evidence" value="ECO:0007669"/>
    <property type="project" value="InterPro"/>
</dbReference>
<keyword evidence="5 8" id="KW-1133">Transmembrane helix</keyword>
<comment type="subcellular location">
    <subcellularLocation>
        <location evidence="1">Membrane</location>
        <topology evidence="1">Multi-pass membrane protein</topology>
    </subcellularLocation>
</comment>
<feature type="domain" description="ABC transporter" evidence="9">
    <location>
        <begin position="1320"/>
        <end position="1548"/>
    </location>
</feature>
<dbReference type="CDD" id="cd03263">
    <property type="entry name" value="ABC_subfamily_A"/>
    <property type="match status" value="2"/>
</dbReference>
<keyword evidence="10" id="KW-1185">Reference proteome</keyword>
<dbReference type="GO" id="GO:0005524">
    <property type="term" value="F:ATP binding"/>
    <property type="evidence" value="ECO:0007669"/>
    <property type="project" value="UniProtKB-KW"/>
</dbReference>
<evidence type="ECO:0000256" key="4">
    <source>
        <dbReference type="ARBA" id="ARBA00022840"/>
    </source>
</evidence>
<keyword evidence="2 8" id="KW-0812">Transmembrane</keyword>
<evidence type="ECO:0000256" key="5">
    <source>
        <dbReference type="ARBA" id="ARBA00022989"/>
    </source>
</evidence>
<feature type="transmembrane region" description="Helical" evidence="8">
    <location>
        <begin position="365"/>
        <end position="382"/>
    </location>
</feature>
<dbReference type="Pfam" id="PF00005">
    <property type="entry name" value="ABC_tran"/>
    <property type="match status" value="2"/>
</dbReference>
<accession>A0A914WIU6</accession>
<dbReference type="FunFam" id="3.40.50.300:FF:000933">
    <property type="entry name" value="ABC transporter A family member 7"/>
    <property type="match status" value="1"/>
</dbReference>
<dbReference type="SUPFAM" id="SSF52540">
    <property type="entry name" value="P-loop containing nucleoside triphosphate hydrolases"/>
    <property type="match status" value="2"/>
</dbReference>
<feature type="transmembrane region" description="Helical" evidence="8">
    <location>
        <begin position="1140"/>
        <end position="1163"/>
    </location>
</feature>
<dbReference type="GO" id="GO:0016020">
    <property type="term" value="C:membrane"/>
    <property type="evidence" value="ECO:0007669"/>
    <property type="project" value="UniProtKB-SubCell"/>
</dbReference>
<dbReference type="PROSITE" id="PS50893">
    <property type="entry name" value="ABC_TRANSPORTER_2"/>
    <property type="match status" value="2"/>
</dbReference>
<evidence type="ECO:0000256" key="7">
    <source>
        <dbReference type="SAM" id="MobiDB-lite"/>
    </source>
</evidence>
<evidence type="ECO:0000256" key="1">
    <source>
        <dbReference type="ARBA" id="ARBA00004141"/>
    </source>
</evidence>
<feature type="transmembrane region" description="Helical" evidence="8">
    <location>
        <begin position="1170"/>
        <end position="1196"/>
    </location>
</feature>
<dbReference type="InterPro" id="IPR003593">
    <property type="entry name" value="AAA+_ATPase"/>
</dbReference>
<evidence type="ECO:0000313" key="11">
    <source>
        <dbReference type="WBParaSite" id="PSAMB.scaffold3size181960.g451.t1"/>
    </source>
</evidence>
<reference evidence="11" key="1">
    <citation type="submission" date="2022-11" db="UniProtKB">
        <authorList>
            <consortium name="WormBaseParasite"/>
        </authorList>
    </citation>
    <scope>IDENTIFICATION</scope>
</reference>
<feature type="transmembrane region" description="Helical" evidence="8">
    <location>
        <begin position="1252"/>
        <end position="1274"/>
    </location>
</feature>
<dbReference type="Gene3D" id="3.40.50.300">
    <property type="entry name" value="P-loop containing nucleotide triphosphate hydrolases"/>
    <property type="match status" value="2"/>
</dbReference>
<dbReference type="InterPro" id="IPR026082">
    <property type="entry name" value="ABCA"/>
</dbReference>
<dbReference type="InterPro" id="IPR027417">
    <property type="entry name" value="P-loop_NTPase"/>
</dbReference>
<feature type="transmembrane region" description="Helical" evidence="8">
    <location>
        <begin position="1103"/>
        <end position="1128"/>
    </location>
</feature>
<keyword evidence="6 8" id="KW-0472">Membrane</keyword>
<name>A0A914WIU6_9BILA</name>
<dbReference type="InterPro" id="IPR013525">
    <property type="entry name" value="ABC2_TM"/>
</dbReference>
<keyword evidence="3" id="KW-0547">Nucleotide-binding</keyword>
<feature type="transmembrane region" description="Helical" evidence="8">
    <location>
        <begin position="434"/>
        <end position="454"/>
    </location>
</feature>
<sequence>MVICSQLGLLIRKNLLIQWRSKLWTLFEVIFPLLILVPVILLVNHNATEEKHPETTYKSFDVSGNSYDLDRTISQFTKPINAEWFSSKYLAYCPQNDTTTDKLMDDLAVRYGRSDVKILVRPFNTEVEMETALTSDLATSGATNWTYIGGIVFETVNHDKKQLAYKLRLPKRRQDPDWHTDGQWPVDPANGPRSDQLALPREPKYWNSAFLTVQRALDTVFIERAARSLGRKGIDDITVGLQRLPYPSYVSSTLAGFLSVLPTLLAVVFWLPVVHTARTVAAEKEARLKEYMSVMGLRTMVYYLSHFVTAYAKVGLVAGVAGILLIPVLVHTSASLLLISLLLYAVGAVMFAMLVSSIFHSGGGAIRGAVILWLISFVLLIINQKNLPGFIGMIFYSLNINSAFYFTLRVFTIYENQSEGVGWFKLFNSPSPDNSYSLGLGLIMMIVDALWMWFLTLYLDLVYPADEAPSQPLLFFLMPSYWSSARRPTQDDSANTIGSNDEGAFERLDAEDQRHVDIDVRRLTKVWGGGWFGGGDKLCAVNAVSFRACRGQVTALLGHNGAGKSTTFAMLTGLTAPTSGDALICKHSIRTDLDAVRKHLGLCPQYNMLFDKLTVREHLELFCKLKGRVFDPVQAKALLNSLELGDKADSLTMTLSGGMKRKLSLGIALIGGSEVVVLDEPTAGMDPGARHAAWTLLQKEKAERTVLLTTHYMEEADLLGDRIAILAKGQLQCMGSPLFLKNLFGAGYSVTVVLTSSASPQAAEDILTVLKEYCSDVKMQSAIGQEATYLLPTTSKQNFGKMFAKLESSSVQLGIASFGVSATTMEEVFLKVGDGDLTDATAVAEKHATDIAHAASQAIGDKGARGCSLLMSHIGAMYIKRFLYTSRHWMLLIPQLVFPILLLGLCVLVGKLISGPKSDDIALVLRPAALTPTKFLLQNSTIKYDSWFENVVRNTNDLKLERVTNFSNFVLSRYKEMGVVAGNHEMTLGAIVSPTSIYALFNGEAYHSPAIALSMTSNALLQWVVGDSSAFIQATNHPLPLVESADSATWDQVSSSLVGLLISLMIMPCMGLVLCAFVTLVVRERASGFKHMQVLSGLHPVTYWLMTFLCDAVIVAVAIVLVLAVLLIGSVSSLTSQLPATILILMSYSWAMLPLIYCFSFVFSSPNKAYVSLVILSLITGVVAFIVFNIIAGLISVNLANFINVVCMLLLPTYALGGAFNKLFLVGIVSGGSESGPTTKDVLAWDVVGRNVVMMSISGVAFWILLFAIEFGIFRCLRSAWESRCHGTDDASELEDEDEDEDVKEERKTVASLGSSSTAMKVVNLTKYYGKFRAVNSLTFATQVKECFGLLGVNGAGKTTTFEMLTGQSVISSGDAIINNTSIRSNWRKACRSIGYCPQFDAILGELTGRETLGIIARIRGVASVTRTVKAVITAVGIEMHADKPIKKYSGGNKRRLSVGLALIGRPDVLMLDEPTAGVDPKARRLIWDALSAVRGLGTALVLTSHSMEECEALCTRVGIMVAGSLRCLGSTQHIKSKFGGGSNLTIKLPHAHQVSAAIDSVRKTLPNAFVKEVHLTQVSFDVRRTTDDKWSKLFEKVATLAQELQVVDYSLSQCTLEQAFLELSRAALHSNTVTSGTAGTLV</sequence>
<feature type="domain" description="ABC transporter" evidence="9">
    <location>
        <begin position="518"/>
        <end position="753"/>
    </location>
</feature>
<dbReference type="PANTHER" id="PTHR19229:SF250">
    <property type="entry name" value="ABC TRANSPORTER DOMAIN-CONTAINING PROTEIN-RELATED"/>
    <property type="match status" value="1"/>
</dbReference>
<feature type="transmembrane region" description="Helical" evidence="8">
    <location>
        <begin position="336"/>
        <end position="359"/>
    </location>
</feature>
<evidence type="ECO:0000256" key="3">
    <source>
        <dbReference type="ARBA" id="ARBA00022741"/>
    </source>
</evidence>
<feature type="transmembrane region" description="Helical" evidence="8">
    <location>
        <begin position="1202"/>
        <end position="1231"/>
    </location>
</feature>
<feature type="transmembrane region" description="Helical" evidence="8">
    <location>
        <begin position="1057"/>
        <end position="1082"/>
    </location>
</feature>
<feature type="transmembrane region" description="Helical" evidence="8">
    <location>
        <begin position="249"/>
        <end position="271"/>
    </location>
</feature>
<dbReference type="GO" id="GO:0005319">
    <property type="term" value="F:lipid transporter activity"/>
    <property type="evidence" value="ECO:0007669"/>
    <property type="project" value="TreeGrafter"/>
</dbReference>
<evidence type="ECO:0000259" key="9">
    <source>
        <dbReference type="PROSITE" id="PS50893"/>
    </source>
</evidence>
<dbReference type="Proteomes" id="UP000887566">
    <property type="component" value="Unplaced"/>
</dbReference>
<dbReference type="InterPro" id="IPR017871">
    <property type="entry name" value="ABC_transporter-like_CS"/>
</dbReference>
<feature type="transmembrane region" description="Helical" evidence="8">
    <location>
        <begin position="889"/>
        <end position="910"/>
    </location>
</feature>
<evidence type="ECO:0000256" key="8">
    <source>
        <dbReference type="SAM" id="Phobius"/>
    </source>
</evidence>
<dbReference type="GO" id="GO:0140359">
    <property type="term" value="F:ABC-type transporter activity"/>
    <property type="evidence" value="ECO:0007669"/>
    <property type="project" value="InterPro"/>
</dbReference>
<dbReference type="FunFam" id="3.40.50.300:FF:001598">
    <property type="entry name" value="ABC transporter ced-7"/>
    <property type="match status" value="1"/>
</dbReference>
<feature type="transmembrane region" description="Helical" evidence="8">
    <location>
        <begin position="301"/>
        <end position="329"/>
    </location>
</feature>
<evidence type="ECO:0000313" key="10">
    <source>
        <dbReference type="Proteomes" id="UP000887566"/>
    </source>
</evidence>
<evidence type="ECO:0000256" key="6">
    <source>
        <dbReference type="ARBA" id="ARBA00023136"/>
    </source>
</evidence>
<dbReference type="PROSITE" id="PS00211">
    <property type="entry name" value="ABC_TRANSPORTER_1"/>
    <property type="match status" value="2"/>
</dbReference>
<protein>
    <submittedName>
        <fullName evidence="11">ABC transporter domain-containing protein</fullName>
    </submittedName>
</protein>
<evidence type="ECO:0000256" key="2">
    <source>
        <dbReference type="ARBA" id="ARBA00022692"/>
    </source>
</evidence>
<organism evidence="10 11">
    <name type="scientific">Plectus sambesii</name>
    <dbReference type="NCBI Taxonomy" id="2011161"/>
    <lineage>
        <taxon>Eukaryota</taxon>
        <taxon>Metazoa</taxon>
        <taxon>Ecdysozoa</taxon>
        <taxon>Nematoda</taxon>
        <taxon>Chromadorea</taxon>
        <taxon>Plectida</taxon>
        <taxon>Plectina</taxon>
        <taxon>Plectoidea</taxon>
        <taxon>Plectidae</taxon>
        <taxon>Plectus</taxon>
    </lineage>
</organism>
<feature type="region of interest" description="Disordered" evidence="7">
    <location>
        <begin position="173"/>
        <end position="194"/>
    </location>
</feature>
<keyword evidence="4" id="KW-0067">ATP-binding</keyword>
<feature type="transmembrane region" description="Helical" evidence="8">
    <location>
        <begin position="23"/>
        <end position="43"/>
    </location>
</feature>